<organism evidence="3 4">
    <name type="scientific">Camellia sinensis</name>
    <name type="common">Tea plant</name>
    <name type="synonym">Thea sinensis</name>
    <dbReference type="NCBI Taxonomy" id="4442"/>
    <lineage>
        <taxon>Eukaryota</taxon>
        <taxon>Viridiplantae</taxon>
        <taxon>Streptophyta</taxon>
        <taxon>Embryophyta</taxon>
        <taxon>Tracheophyta</taxon>
        <taxon>Spermatophyta</taxon>
        <taxon>Magnoliopsida</taxon>
        <taxon>eudicotyledons</taxon>
        <taxon>Gunneridae</taxon>
        <taxon>Pentapetalae</taxon>
        <taxon>asterids</taxon>
        <taxon>Ericales</taxon>
        <taxon>Theaceae</taxon>
        <taxon>Camellia</taxon>
    </lineage>
</organism>
<reference evidence="4" key="1">
    <citation type="journal article" date="2020" name="Nat. Commun.">
        <title>Genome assembly of wild tea tree DASZ reveals pedigree and selection history of tea varieties.</title>
        <authorList>
            <person name="Zhang W."/>
            <person name="Zhang Y."/>
            <person name="Qiu H."/>
            <person name="Guo Y."/>
            <person name="Wan H."/>
            <person name="Zhang X."/>
            <person name="Scossa F."/>
            <person name="Alseekh S."/>
            <person name="Zhang Q."/>
            <person name="Wang P."/>
            <person name="Xu L."/>
            <person name="Schmidt M.H."/>
            <person name="Jia X."/>
            <person name="Li D."/>
            <person name="Zhu A."/>
            <person name="Guo F."/>
            <person name="Chen W."/>
            <person name="Ni D."/>
            <person name="Usadel B."/>
            <person name="Fernie A.R."/>
            <person name="Wen W."/>
        </authorList>
    </citation>
    <scope>NUCLEOTIDE SEQUENCE [LARGE SCALE GENOMIC DNA]</scope>
    <source>
        <strain evidence="4">cv. G240</strain>
    </source>
</reference>
<feature type="compositionally biased region" description="Polar residues" evidence="1">
    <location>
        <begin position="135"/>
        <end position="149"/>
    </location>
</feature>
<feature type="compositionally biased region" description="Basic and acidic residues" evidence="1">
    <location>
        <begin position="55"/>
        <end position="69"/>
    </location>
</feature>
<reference evidence="3 4" key="2">
    <citation type="submission" date="2020-07" db="EMBL/GenBank/DDBJ databases">
        <title>Genome assembly of wild tea tree DASZ reveals pedigree and selection history of tea varieties.</title>
        <authorList>
            <person name="Zhang W."/>
        </authorList>
    </citation>
    <scope>NUCLEOTIDE SEQUENCE [LARGE SCALE GENOMIC DNA]</scope>
    <source>
        <strain evidence="4">cv. G240</strain>
        <tissue evidence="3">Leaf</tissue>
    </source>
</reference>
<gene>
    <name evidence="3" type="ORF">HYC85_022560</name>
</gene>
<dbReference type="EMBL" id="JACBKZ010000010">
    <property type="protein sequence ID" value="KAF5941393.1"/>
    <property type="molecule type" value="Genomic_DNA"/>
</dbReference>
<feature type="signal peptide" evidence="2">
    <location>
        <begin position="1"/>
        <end position="25"/>
    </location>
</feature>
<evidence type="ECO:0000313" key="4">
    <source>
        <dbReference type="Proteomes" id="UP000593564"/>
    </source>
</evidence>
<evidence type="ECO:0000256" key="2">
    <source>
        <dbReference type="SAM" id="SignalP"/>
    </source>
</evidence>
<dbReference type="AlphaFoldDB" id="A0A7J7GKR4"/>
<keyword evidence="2" id="KW-0732">Signal</keyword>
<feature type="region of interest" description="Disordered" evidence="1">
    <location>
        <begin position="52"/>
        <end position="149"/>
    </location>
</feature>
<dbReference type="Proteomes" id="UP000593564">
    <property type="component" value="Unassembled WGS sequence"/>
</dbReference>
<keyword evidence="4" id="KW-1185">Reference proteome</keyword>
<name>A0A7J7GKR4_CAMSI</name>
<comment type="caution">
    <text evidence="3">The sequence shown here is derived from an EMBL/GenBank/DDBJ whole genome shotgun (WGS) entry which is preliminary data.</text>
</comment>
<accession>A0A7J7GKR4</accession>
<evidence type="ECO:0000313" key="3">
    <source>
        <dbReference type="EMBL" id="KAF5941393.1"/>
    </source>
</evidence>
<feature type="chain" id="PRO_5029566608" evidence="2">
    <location>
        <begin position="26"/>
        <end position="149"/>
    </location>
</feature>
<sequence>MEHKFHLHLPLNLLLWLALTSSSFSSTVTLPCHQGGVCDNTQVAAGKGAANVKVPDFDHGERHDGKKEEDEISDLNLSSWVGMVTGRGGAGDHPPRPRSPMAKISPFPAPISDGEPVTVPIPVPNGDWVFPTPKSPRSNSVSTFNTINR</sequence>
<proteinExistence type="predicted"/>
<protein>
    <submittedName>
        <fullName evidence="3">Uncharacterized protein</fullName>
    </submittedName>
</protein>
<evidence type="ECO:0000256" key="1">
    <source>
        <dbReference type="SAM" id="MobiDB-lite"/>
    </source>
</evidence>